<keyword evidence="8" id="KW-1185">Reference proteome</keyword>
<feature type="transmembrane region" description="Helical" evidence="6">
    <location>
        <begin position="137"/>
        <end position="155"/>
    </location>
</feature>
<sequence>MKWYSRIPSPLIMLFLIILVVAAMTWLLPAGLYERVEVDGRMRVVPGSYGLVEPSPLSIFDIFKAFPEGYKRATPIIFICLASALMFSLLERSKTIENVIGRVVYLMSGKHTTAPALAPQKAGMGQSAPMKKGRAEILLVLLTIVYGLLGIMVGYENNIATIPIAAIVVLALGGDLVLAAGVSVGGMTVAFGLSPINFYTVGNGHLIADLPLFSGAWLRTILCTGGLALIAWYNVRYYRRLQADPESGIGRGLDTEGMQLSKPLAEYEITNKNWLLLSIFLLGLAAVLYGVFNIEGFHINDTSAIFLMVTVALAVASGLSGQAVTEAGFHSIAQMAPATFIIGMATTVSVIMEQGQIQDTISNGLANALDGLPTYLSAIGMSIGQSGLNLLIPSGSGQAMATLPVMIPLGNELGLNPQISILAFQIGDGVTNLFNPSLGGLVAMLSLCRVPFDRWLRFALPLTGMLLVWAWLGLLLAVAVGYS</sequence>
<keyword evidence="5 6" id="KW-0472">Membrane</keyword>
<dbReference type="PANTHER" id="PTHR43652">
    <property type="entry name" value="BASIC AMINO ACID ANTIPORTER YFCC-RELATED"/>
    <property type="match status" value="1"/>
</dbReference>
<dbReference type="AlphaFoldDB" id="A0A5C7FQD0"/>
<reference evidence="7 8" key="1">
    <citation type="submission" date="2019-08" db="EMBL/GenBank/DDBJ databases">
        <title>Lewinella sp. strain SSH13 Genome sequencing and assembly.</title>
        <authorList>
            <person name="Kim I."/>
        </authorList>
    </citation>
    <scope>NUCLEOTIDE SEQUENCE [LARGE SCALE GENOMIC DNA]</scope>
    <source>
        <strain evidence="7 8">SSH13</strain>
    </source>
</reference>
<evidence type="ECO:0000256" key="5">
    <source>
        <dbReference type="ARBA" id="ARBA00023136"/>
    </source>
</evidence>
<dbReference type="GO" id="GO:0005886">
    <property type="term" value="C:plasma membrane"/>
    <property type="evidence" value="ECO:0007669"/>
    <property type="project" value="UniProtKB-SubCell"/>
</dbReference>
<dbReference type="PANTHER" id="PTHR43652:SF2">
    <property type="entry name" value="BASIC AMINO ACID ANTIPORTER YFCC-RELATED"/>
    <property type="match status" value="1"/>
</dbReference>
<keyword evidence="2" id="KW-1003">Cell membrane</keyword>
<dbReference type="RefSeq" id="WP_147931679.1">
    <property type="nucleotide sequence ID" value="NZ_VOXD01000025.1"/>
</dbReference>
<name>A0A5C7FQD0_9BACT</name>
<dbReference type="InterPro" id="IPR018385">
    <property type="entry name" value="C4_dicarb_anaerob_car-like"/>
</dbReference>
<accession>A0A5C7FQD0</accession>
<feature type="transmembrane region" description="Helical" evidence="6">
    <location>
        <begin position="304"/>
        <end position="325"/>
    </location>
</feature>
<proteinExistence type="predicted"/>
<dbReference type="OrthoDB" id="255482at2"/>
<feature type="transmembrane region" description="Helical" evidence="6">
    <location>
        <begin position="206"/>
        <end position="233"/>
    </location>
</feature>
<evidence type="ECO:0000256" key="4">
    <source>
        <dbReference type="ARBA" id="ARBA00022989"/>
    </source>
</evidence>
<dbReference type="Pfam" id="PF03606">
    <property type="entry name" value="DcuC"/>
    <property type="match status" value="1"/>
</dbReference>
<feature type="transmembrane region" description="Helical" evidence="6">
    <location>
        <begin position="161"/>
        <end position="194"/>
    </location>
</feature>
<feature type="transmembrane region" description="Helical" evidence="6">
    <location>
        <begin position="274"/>
        <end position="292"/>
    </location>
</feature>
<evidence type="ECO:0000256" key="2">
    <source>
        <dbReference type="ARBA" id="ARBA00022475"/>
    </source>
</evidence>
<evidence type="ECO:0000256" key="6">
    <source>
        <dbReference type="SAM" id="Phobius"/>
    </source>
</evidence>
<keyword evidence="3 6" id="KW-0812">Transmembrane</keyword>
<evidence type="ECO:0000313" key="8">
    <source>
        <dbReference type="Proteomes" id="UP000321907"/>
    </source>
</evidence>
<evidence type="ECO:0000313" key="7">
    <source>
        <dbReference type="EMBL" id="TXF88226.1"/>
    </source>
</evidence>
<evidence type="ECO:0000256" key="1">
    <source>
        <dbReference type="ARBA" id="ARBA00004651"/>
    </source>
</evidence>
<evidence type="ECO:0000256" key="3">
    <source>
        <dbReference type="ARBA" id="ARBA00022692"/>
    </source>
</evidence>
<comment type="subcellular location">
    <subcellularLocation>
        <location evidence="1">Cell membrane</location>
        <topology evidence="1">Multi-pass membrane protein</topology>
    </subcellularLocation>
</comment>
<dbReference type="InterPro" id="IPR051679">
    <property type="entry name" value="DASS-Related_Transporters"/>
</dbReference>
<dbReference type="Proteomes" id="UP000321907">
    <property type="component" value="Unassembled WGS sequence"/>
</dbReference>
<feature type="transmembrane region" description="Helical" evidence="6">
    <location>
        <begin position="73"/>
        <end position="90"/>
    </location>
</feature>
<organism evidence="7 8">
    <name type="scientific">Neolewinella aurantiaca</name>
    <dbReference type="NCBI Taxonomy" id="2602767"/>
    <lineage>
        <taxon>Bacteria</taxon>
        <taxon>Pseudomonadati</taxon>
        <taxon>Bacteroidota</taxon>
        <taxon>Saprospiria</taxon>
        <taxon>Saprospirales</taxon>
        <taxon>Lewinellaceae</taxon>
        <taxon>Neolewinella</taxon>
    </lineage>
</organism>
<keyword evidence="4 6" id="KW-1133">Transmembrane helix</keyword>
<protein>
    <submittedName>
        <fullName evidence="7">YfcC family protein</fullName>
    </submittedName>
</protein>
<feature type="transmembrane region" description="Helical" evidence="6">
    <location>
        <begin position="331"/>
        <end position="352"/>
    </location>
</feature>
<comment type="caution">
    <text evidence="7">The sequence shown here is derived from an EMBL/GenBank/DDBJ whole genome shotgun (WGS) entry which is preliminary data.</text>
</comment>
<feature type="transmembrane region" description="Helical" evidence="6">
    <location>
        <begin position="12"/>
        <end position="33"/>
    </location>
</feature>
<gene>
    <name evidence="7" type="ORF">FUA23_15555</name>
</gene>
<feature type="transmembrane region" description="Helical" evidence="6">
    <location>
        <begin position="458"/>
        <end position="482"/>
    </location>
</feature>
<dbReference type="EMBL" id="VOXD01000025">
    <property type="protein sequence ID" value="TXF88226.1"/>
    <property type="molecule type" value="Genomic_DNA"/>
</dbReference>